<evidence type="ECO:0000256" key="9">
    <source>
        <dbReference type="ARBA" id="ARBA00023679"/>
    </source>
</evidence>
<name>A0A2A9DYG6_9MICO</name>
<keyword evidence="8" id="KW-0520">NAD</keyword>
<reference evidence="11 12" key="1">
    <citation type="submission" date="2017-10" db="EMBL/GenBank/DDBJ databases">
        <title>Sequencing the genomes of 1000 actinobacteria strains.</title>
        <authorList>
            <person name="Klenk H.-P."/>
        </authorList>
    </citation>
    <scope>NUCLEOTIDE SEQUENCE [LARGE SCALE GENOMIC DNA]</scope>
    <source>
        <strain evidence="11 12">DSM 21798</strain>
    </source>
</reference>
<comment type="similarity">
    <text evidence="3">Belongs to the Nudix hydrolase family. NudC subfamily.</text>
</comment>
<evidence type="ECO:0000256" key="7">
    <source>
        <dbReference type="ARBA" id="ARBA00022842"/>
    </source>
</evidence>
<dbReference type="Pfam" id="PF09296">
    <property type="entry name" value="NUDIX-like"/>
    <property type="match status" value="1"/>
</dbReference>
<keyword evidence="12" id="KW-1185">Reference proteome</keyword>
<feature type="domain" description="Nudix hydrolase" evidence="10">
    <location>
        <begin position="159"/>
        <end position="291"/>
    </location>
</feature>
<dbReference type="CDD" id="cd03429">
    <property type="entry name" value="NUDIX_NADH_pyrophosphatase_Nudt13"/>
    <property type="match status" value="1"/>
</dbReference>
<accession>A0A2A9DYG6</accession>
<keyword evidence="5" id="KW-0479">Metal-binding</keyword>
<dbReference type="GO" id="GO:0046872">
    <property type="term" value="F:metal ion binding"/>
    <property type="evidence" value="ECO:0007669"/>
    <property type="project" value="UniProtKB-KW"/>
</dbReference>
<dbReference type="GO" id="GO:0006742">
    <property type="term" value="P:NADP+ catabolic process"/>
    <property type="evidence" value="ECO:0007669"/>
    <property type="project" value="TreeGrafter"/>
</dbReference>
<dbReference type="Gene3D" id="3.90.79.10">
    <property type="entry name" value="Nucleoside Triphosphate Pyrophosphohydrolase"/>
    <property type="match status" value="1"/>
</dbReference>
<dbReference type="EC" id="3.6.1.22" evidence="4"/>
<comment type="caution">
    <text evidence="11">The sequence shown here is derived from an EMBL/GenBank/DDBJ whole genome shotgun (WGS) entry which is preliminary data.</text>
</comment>
<dbReference type="RefSeq" id="WP_098408628.1">
    <property type="nucleotide sequence ID" value="NZ_PDJE01000001.1"/>
</dbReference>
<dbReference type="Proteomes" id="UP000221369">
    <property type="component" value="Unassembled WGS sequence"/>
</dbReference>
<dbReference type="InterPro" id="IPR020084">
    <property type="entry name" value="NUDIX_hydrolase_CS"/>
</dbReference>
<organism evidence="11 12">
    <name type="scientific">Paramicrobacterium agarici</name>
    <dbReference type="NCBI Taxonomy" id="630514"/>
    <lineage>
        <taxon>Bacteria</taxon>
        <taxon>Bacillati</taxon>
        <taxon>Actinomycetota</taxon>
        <taxon>Actinomycetes</taxon>
        <taxon>Micrococcales</taxon>
        <taxon>Microbacteriaceae</taxon>
        <taxon>Paramicrobacterium</taxon>
    </lineage>
</organism>
<dbReference type="AlphaFoldDB" id="A0A2A9DYG6"/>
<proteinExistence type="inferred from homology"/>
<dbReference type="EMBL" id="PDJE01000001">
    <property type="protein sequence ID" value="PFG31643.1"/>
    <property type="molecule type" value="Genomic_DNA"/>
</dbReference>
<dbReference type="InterPro" id="IPR015797">
    <property type="entry name" value="NUDIX_hydrolase-like_dom_sf"/>
</dbReference>
<evidence type="ECO:0000256" key="4">
    <source>
        <dbReference type="ARBA" id="ARBA00012381"/>
    </source>
</evidence>
<evidence type="ECO:0000256" key="1">
    <source>
        <dbReference type="ARBA" id="ARBA00001946"/>
    </source>
</evidence>
<dbReference type="PROSITE" id="PS51462">
    <property type="entry name" value="NUDIX"/>
    <property type="match status" value="1"/>
</dbReference>
<dbReference type="SUPFAM" id="SSF55811">
    <property type="entry name" value="Nudix"/>
    <property type="match status" value="1"/>
</dbReference>
<dbReference type="Gene3D" id="3.90.79.20">
    <property type="match status" value="1"/>
</dbReference>
<dbReference type="GO" id="GO:0035529">
    <property type="term" value="F:NADH pyrophosphatase activity"/>
    <property type="evidence" value="ECO:0007669"/>
    <property type="project" value="TreeGrafter"/>
</dbReference>
<dbReference type="Pfam" id="PF00293">
    <property type="entry name" value="NUDIX"/>
    <property type="match status" value="1"/>
</dbReference>
<keyword evidence="6" id="KW-0378">Hydrolase</keyword>
<dbReference type="PANTHER" id="PTHR42904">
    <property type="entry name" value="NUDIX HYDROLASE, NUDC SUBFAMILY"/>
    <property type="match status" value="1"/>
</dbReference>
<evidence type="ECO:0000256" key="3">
    <source>
        <dbReference type="ARBA" id="ARBA00009595"/>
    </source>
</evidence>
<dbReference type="PROSITE" id="PS00893">
    <property type="entry name" value="NUDIX_BOX"/>
    <property type="match status" value="1"/>
</dbReference>
<comment type="catalytic activity">
    <reaction evidence="9">
        <text>a 5'-end NAD(+)-phospho-ribonucleoside in mRNA + H2O = a 5'-end phospho-adenosine-phospho-ribonucleoside in mRNA + beta-nicotinamide D-ribonucleotide + 2 H(+)</text>
        <dbReference type="Rhea" id="RHEA:60876"/>
        <dbReference type="Rhea" id="RHEA-COMP:15698"/>
        <dbReference type="Rhea" id="RHEA-COMP:15719"/>
        <dbReference type="ChEBI" id="CHEBI:14649"/>
        <dbReference type="ChEBI" id="CHEBI:15377"/>
        <dbReference type="ChEBI" id="CHEBI:15378"/>
        <dbReference type="ChEBI" id="CHEBI:144029"/>
        <dbReference type="ChEBI" id="CHEBI:144051"/>
    </reaction>
    <physiologicalReaction direction="left-to-right" evidence="9">
        <dbReference type="Rhea" id="RHEA:60877"/>
    </physiologicalReaction>
</comment>
<evidence type="ECO:0000313" key="12">
    <source>
        <dbReference type="Proteomes" id="UP000221369"/>
    </source>
</evidence>
<dbReference type="NCBIfam" id="NF001299">
    <property type="entry name" value="PRK00241.1"/>
    <property type="match status" value="1"/>
</dbReference>
<evidence type="ECO:0000313" key="11">
    <source>
        <dbReference type="EMBL" id="PFG31643.1"/>
    </source>
</evidence>
<dbReference type="Pfam" id="PF09297">
    <property type="entry name" value="Zn_ribbon_NUD"/>
    <property type="match status" value="1"/>
</dbReference>
<evidence type="ECO:0000256" key="6">
    <source>
        <dbReference type="ARBA" id="ARBA00022801"/>
    </source>
</evidence>
<dbReference type="InterPro" id="IPR049734">
    <property type="entry name" value="NudC-like_C"/>
</dbReference>
<keyword evidence="7" id="KW-0460">Magnesium</keyword>
<protein>
    <recommendedName>
        <fullName evidence="4">NAD(+) diphosphatase</fullName>
        <ecNumber evidence="4">3.6.1.22</ecNumber>
    </recommendedName>
</protein>
<evidence type="ECO:0000256" key="5">
    <source>
        <dbReference type="ARBA" id="ARBA00022723"/>
    </source>
</evidence>
<dbReference type="InterPro" id="IPR000086">
    <property type="entry name" value="NUDIX_hydrolase_dom"/>
</dbReference>
<evidence type="ECO:0000256" key="8">
    <source>
        <dbReference type="ARBA" id="ARBA00023027"/>
    </source>
</evidence>
<gene>
    <name evidence="11" type="ORF">ATJ78_2621</name>
</gene>
<dbReference type="GO" id="GO:0005829">
    <property type="term" value="C:cytosol"/>
    <property type="evidence" value="ECO:0007669"/>
    <property type="project" value="TreeGrafter"/>
</dbReference>
<comment type="cofactor">
    <cofactor evidence="2">
        <name>Zn(2+)</name>
        <dbReference type="ChEBI" id="CHEBI:29105"/>
    </cofactor>
</comment>
<dbReference type="InterPro" id="IPR050241">
    <property type="entry name" value="NAD-cap_RNA_hydrolase_NudC"/>
</dbReference>
<evidence type="ECO:0000259" key="10">
    <source>
        <dbReference type="PROSITE" id="PS51462"/>
    </source>
</evidence>
<evidence type="ECO:0000256" key="2">
    <source>
        <dbReference type="ARBA" id="ARBA00001947"/>
    </source>
</evidence>
<dbReference type="InterPro" id="IPR015376">
    <property type="entry name" value="Znr_NADH_PPase"/>
</dbReference>
<comment type="cofactor">
    <cofactor evidence="1">
        <name>Mg(2+)</name>
        <dbReference type="ChEBI" id="CHEBI:18420"/>
    </cofactor>
</comment>
<dbReference type="PANTHER" id="PTHR42904:SF6">
    <property type="entry name" value="NAD-CAPPED RNA HYDROLASE NUDT12"/>
    <property type="match status" value="1"/>
</dbReference>
<sequence>MTALGSLPLSETAFDRNGIERVDERFLDSVRADSRTLAVLVRGRDVAVDGETLALLPLSGLTDSQSVVYLGTTTGDEGGVPAGTPIVAARADDEQQAWVPLRDVAAVLSVRDAGLAAAAVAVMGWHETSRFCPRCGTETRVGHAGWMRWCEPCQAEHFPRTDPAVIVRVTDADNRILLGSNAAWETGRYSLFAGFVEAGESLEAAVVREVYEEAGVRVADPRYLGSQPWPFPRSLMLGFAAQLDAEQAASDTTPDGDEILEVRWFTRDELRDPSSGVLLPGRSSIAHAIIEQWLVGE</sequence>
<dbReference type="InterPro" id="IPR015375">
    <property type="entry name" value="NADH_PPase-like_N"/>
</dbReference>
<dbReference type="GO" id="GO:0019677">
    <property type="term" value="P:NAD+ catabolic process"/>
    <property type="evidence" value="ECO:0007669"/>
    <property type="project" value="TreeGrafter"/>
</dbReference>